<sequence length="359" mass="39600">MENDNLGYKHKPKPKSRRKIVNTGGGDEPQKGAEEDLDTQQTHALGDIMNAIREQVNHAKLMHGAIAFAPGYQPIPNHQFVTDTMLFIQQKYPHLSPVEISSIEDYTWVTLQAKLKRRGDLRRKADKSMKKESISRVRGRTSGERVQLYGAVALITTGLGSLGGAGLMLIQAPGWSTLSANAPPDQNLTMSGGRDPAWATGQWQGAVSTGNYTGGAVALTSGIAAIGMGIGLLRAYMGWCTQKYDTIHRQDIDRENAADGAAPHDEELDKIADDDKEAAKEWAKLHSETYKLRDEIFLASSYPRTEDESKTLERVTKLKQVRSDLAKLEALVAILERLRAEAEQAQAAYYDTYRANHPV</sequence>
<accession>A0AAU1IBK6</accession>
<keyword evidence="1" id="KW-0175">Coiled coil</keyword>
<reference evidence="4" key="1">
    <citation type="submission" date="2022-10" db="EMBL/GenBank/DDBJ databases">
        <title>The complete genomes of actinobacterial strains from the NBC collection.</title>
        <authorList>
            <person name="Joergensen T.S."/>
            <person name="Alvarez Arevalo M."/>
            <person name="Sterndorff E.B."/>
            <person name="Faurdal D."/>
            <person name="Vuksanovic O."/>
            <person name="Mourched A.-S."/>
            <person name="Charusanti P."/>
            <person name="Shaw S."/>
            <person name="Blin K."/>
            <person name="Weber T."/>
        </authorList>
    </citation>
    <scope>NUCLEOTIDE SEQUENCE</scope>
    <source>
        <strain evidence="4">NBC 00180</strain>
    </source>
</reference>
<protein>
    <submittedName>
        <fullName evidence="4">Uncharacterized protein</fullName>
    </submittedName>
</protein>
<evidence type="ECO:0000256" key="2">
    <source>
        <dbReference type="SAM" id="MobiDB-lite"/>
    </source>
</evidence>
<feature type="transmembrane region" description="Helical" evidence="3">
    <location>
        <begin position="212"/>
        <end position="233"/>
    </location>
</feature>
<name>A0AAU1IBK6_9ACTN</name>
<feature type="region of interest" description="Disordered" evidence="2">
    <location>
        <begin position="1"/>
        <end position="36"/>
    </location>
</feature>
<feature type="coiled-coil region" evidence="1">
    <location>
        <begin position="318"/>
        <end position="348"/>
    </location>
</feature>
<organism evidence="4">
    <name type="scientific">Streptomyces sp. NBC_00180</name>
    <dbReference type="NCBI Taxonomy" id="2903632"/>
    <lineage>
        <taxon>Bacteria</taxon>
        <taxon>Bacillati</taxon>
        <taxon>Actinomycetota</taxon>
        <taxon>Actinomycetes</taxon>
        <taxon>Kitasatosporales</taxon>
        <taxon>Streptomycetaceae</taxon>
        <taxon>Streptomyces</taxon>
    </lineage>
</organism>
<dbReference type="EMBL" id="CP108140">
    <property type="protein sequence ID" value="WTP91535.1"/>
    <property type="molecule type" value="Genomic_DNA"/>
</dbReference>
<feature type="transmembrane region" description="Helical" evidence="3">
    <location>
        <begin position="148"/>
        <end position="170"/>
    </location>
</feature>
<evidence type="ECO:0000313" key="4">
    <source>
        <dbReference type="EMBL" id="WTP91535.1"/>
    </source>
</evidence>
<evidence type="ECO:0000256" key="1">
    <source>
        <dbReference type="SAM" id="Coils"/>
    </source>
</evidence>
<evidence type="ECO:0000256" key="3">
    <source>
        <dbReference type="SAM" id="Phobius"/>
    </source>
</evidence>
<keyword evidence="3" id="KW-1133">Transmembrane helix</keyword>
<keyword evidence="3" id="KW-0472">Membrane</keyword>
<feature type="compositionally biased region" description="Basic residues" evidence="2">
    <location>
        <begin position="8"/>
        <end position="20"/>
    </location>
</feature>
<keyword evidence="3" id="KW-0812">Transmembrane</keyword>
<proteinExistence type="predicted"/>
<dbReference type="AlphaFoldDB" id="A0AAU1IBK6"/>
<gene>
    <name evidence="4" type="ORF">OG477_42540</name>
</gene>